<organism evidence="5 6">
    <name type="scientific">Shewanella submarina</name>
    <dbReference type="NCBI Taxonomy" id="2016376"/>
    <lineage>
        <taxon>Bacteria</taxon>
        <taxon>Pseudomonadati</taxon>
        <taxon>Pseudomonadota</taxon>
        <taxon>Gammaproteobacteria</taxon>
        <taxon>Alteromonadales</taxon>
        <taxon>Shewanellaceae</taxon>
        <taxon>Shewanella</taxon>
    </lineage>
</organism>
<dbReference type="SMART" id="SM00086">
    <property type="entry name" value="PAC"/>
    <property type="match status" value="2"/>
</dbReference>
<dbReference type="Pfam" id="PF00990">
    <property type="entry name" value="GGDEF"/>
    <property type="match status" value="1"/>
</dbReference>
<dbReference type="InterPro" id="IPR000014">
    <property type="entry name" value="PAS"/>
</dbReference>
<feature type="domain" description="EAL" evidence="3">
    <location>
        <begin position="1215"/>
        <end position="1471"/>
    </location>
</feature>
<dbReference type="InterPro" id="IPR052155">
    <property type="entry name" value="Biofilm_reg_signaling"/>
</dbReference>
<dbReference type="Gene3D" id="3.30.70.270">
    <property type="match status" value="1"/>
</dbReference>
<dbReference type="PANTHER" id="PTHR44757">
    <property type="entry name" value="DIGUANYLATE CYCLASE DGCP"/>
    <property type="match status" value="1"/>
</dbReference>
<keyword evidence="6" id="KW-1185">Reference proteome</keyword>
<dbReference type="RefSeq" id="WP_248936396.1">
    <property type="nucleotide sequence ID" value="NZ_JAKILF010000005.1"/>
</dbReference>
<dbReference type="InterPro" id="IPR015943">
    <property type="entry name" value="WD40/YVTN_repeat-like_dom_sf"/>
</dbReference>
<name>A0ABV7G508_9GAMM</name>
<dbReference type="NCBIfam" id="TIGR00229">
    <property type="entry name" value="sensory_box"/>
    <property type="match status" value="1"/>
</dbReference>
<evidence type="ECO:0000313" key="5">
    <source>
        <dbReference type="EMBL" id="MFC3136589.1"/>
    </source>
</evidence>
<dbReference type="CDD" id="cd01948">
    <property type="entry name" value="EAL"/>
    <property type="match status" value="1"/>
</dbReference>
<dbReference type="PROSITE" id="PS50887">
    <property type="entry name" value="GGDEF"/>
    <property type="match status" value="1"/>
</dbReference>
<dbReference type="InterPro" id="IPR013783">
    <property type="entry name" value="Ig-like_fold"/>
</dbReference>
<evidence type="ECO:0000259" key="3">
    <source>
        <dbReference type="PROSITE" id="PS50883"/>
    </source>
</evidence>
<dbReference type="InterPro" id="IPR035919">
    <property type="entry name" value="EAL_sf"/>
</dbReference>
<evidence type="ECO:0000256" key="1">
    <source>
        <dbReference type="SAM" id="SignalP"/>
    </source>
</evidence>
<comment type="caution">
    <text evidence="5">The sequence shown here is derived from an EMBL/GenBank/DDBJ whole genome shotgun (WGS) entry which is preliminary data.</text>
</comment>
<dbReference type="InterPro" id="IPR029787">
    <property type="entry name" value="Nucleotide_cyclase"/>
</dbReference>
<dbReference type="CDD" id="cd01949">
    <property type="entry name" value="GGDEF"/>
    <property type="match status" value="1"/>
</dbReference>
<sequence>MHFFKLSLLLLMLTLPGINQAWGHTNIHRVISARDGLMFNGAVQHINFDDQGLAWIASEYGLYRVTQSRARRVDVGGQSVSPQTFSGRPFWRVFPVTSSMVLATTEEGTLLFDVRDNRMKALGSDLFPSFGNALITDMKQAADGSYRVMTEEGELWRFDPVAMTMEFMFKAPAEDEFWLNIQAFRGAWILVGKHNLLLVNDDGELERKLWESDSIRLRSLYQADDGTLWAATSDGLASLKLPTLELNFEPGVTKSLYSLTQDNEGTFWFASSDGLLAWKQGEELKTYYADLIFNQADISTVYTVTRDPSGLIWAGGNGKGVVLLAPEPDYVLDSISSHDAYQIPLNVSWSMIADKTHLWLATEGGLHYVDRDNTSFKSVSLEGLSRDDQVYDIAWLDQGNLLALTTNGLYRVDKNSLESQTLAAWSGHIPPEETDWATVLYSDPVRQGWVWLGGYKGLYYWHPGERRILPVDWGKYGPPGDTGNINFVKRDSQGRLWIGGNQVFGYFDRNLTGFTSLASLIKVEDSSPELMNILELSPGKFWLGSAEHGVFEFDGEQVTSLKSQVPCTTVFFMGQTQNYNFIGCTNSLITQRKGSDSFMIHSRRSGLPVSEFNQGAFELYQNDKLYVGTTDGVLLLDVGVMQAQQRSDRLFIEAIQVMDTDAEHLDLLPGESVKLAAGTEVISIQLSAASFWHVEPPDLQYRLLERRGRNEPGYLPLNGQTLLTLNNLHPGDYVLEVLQRQDGVWSESPVLFQFAIDFEWWQTTWFRMLLFASVLALLAFVFWIRQQQLNRVKAMNAELQAGEEKLLQALKGSDSELWEWHADMDRLFLSNRTGLLGESQMLVLRPQSVRLFPDDQQEYEQLCNGLRSGELQKFETEFRYLNPKGDVAWMRVMGKSLFDQTGKLQRVLGIFSDITAIRELQDKASLLARAFEYTAEGVLILDHEQNISVANRSAISLLGESLEGRAFKSLLTIPNLDEELFREVTAQSGWSGELEFALPEMSCPVWLNASAMCDGNNKAMHYVMVFSDIRERKRSEADLRRLANYDMLTGLPNRTLFGARLMKAILQAGKNDEKLALLFMDLDRFKHVNDSYGHGMGDALLVEAASRLHACMETEHTLCRFGGDEFVVLARDADNLDNVNRLAETILRQMTMPFELYGREFHLSASIGISVWPDDASQPEALIKNADQAMYHAKDEGRCNFQYYSSERNAEALYHLKLEAELRKALENGDFELYFQPQINIRERTERLVGIEALLRWHHATEGYIRPDIFVAIAESCGLVKQLDLWVLREACSQGRKWCQIAPDDFYVAVNISAVHFRSPDFVSGVHRILLETGMKPENLELEITEGVLMKEVSVAQEHLRKLAELGVKVAIDDFGTGYSSLAYLRHFSVNSLKIDRTFFIDIVDHVSDQAIVSSIVELARNLKLDVVAEGVETEEQLEQAFIRGCYTIQGYYYAKPMPVPDMDAYLRQHSFPPASDVAN</sequence>
<dbReference type="SMART" id="SM00091">
    <property type="entry name" value="PAS"/>
    <property type="match status" value="1"/>
</dbReference>
<dbReference type="Gene3D" id="3.20.20.450">
    <property type="entry name" value="EAL domain"/>
    <property type="match status" value="1"/>
</dbReference>
<dbReference type="SMART" id="SM00052">
    <property type="entry name" value="EAL"/>
    <property type="match status" value="1"/>
</dbReference>
<gene>
    <name evidence="5" type="ORF">ACFOE0_00090</name>
</gene>
<dbReference type="PROSITE" id="PS50113">
    <property type="entry name" value="PAC"/>
    <property type="match status" value="2"/>
</dbReference>
<dbReference type="SUPFAM" id="SSF141868">
    <property type="entry name" value="EAL domain-like"/>
    <property type="match status" value="1"/>
</dbReference>
<dbReference type="SUPFAM" id="SSF55073">
    <property type="entry name" value="Nucleotide cyclase"/>
    <property type="match status" value="1"/>
</dbReference>
<feature type="domain" description="PAC" evidence="2">
    <location>
        <begin position="990"/>
        <end position="1041"/>
    </location>
</feature>
<dbReference type="SMART" id="SM00267">
    <property type="entry name" value="GGDEF"/>
    <property type="match status" value="1"/>
</dbReference>
<reference evidence="6" key="1">
    <citation type="journal article" date="2019" name="Int. J. Syst. Evol. Microbiol.">
        <title>The Global Catalogue of Microorganisms (GCM) 10K type strain sequencing project: providing services to taxonomists for standard genome sequencing and annotation.</title>
        <authorList>
            <consortium name="The Broad Institute Genomics Platform"/>
            <consortium name="The Broad Institute Genome Sequencing Center for Infectious Disease"/>
            <person name="Wu L."/>
            <person name="Ma J."/>
        </authorList>
    </citation>
    <scope>NUCLEOTIDE SEQUENCE [LARGE SCALE GENOMIC DNA]</scope>
    <source>
        <strain evidence="6">KCTC 52277</strain>
    </source>
</reference>
<dbReference type="NCBIfam" id="TIGR00254">
    <property type="entry name" value="GGDEF"/>
    <property type="match status" value="1"/>
</dbReference>
<dbReference type="InterPro" id="IPR000700">
    <property type="entry name" value="PAS-assoc_C"/>
</dbReference>
<feature type="chain" id="PRO_5045101498" evidence="1">
    <location>
        <begin position="22"/>
        <end position="1480"/>
    </location>
</feature>
<dbReference type="Pfam" id="PF08447">
    <property type="entry name" value="PAS_3"/>
    <property type="match status" value="1"/>
</dbReference>
<dbReference type="PANTHER" id="PTHR44757:SF2">
    <property type="entry name" value="BIOFILM ARCHITECTURE MAINTENANCE PROTEIN MBAA"/>
    <property type="match status" value="1"/>
</dbReference>
<dbReference type="InterPro" id="IPR001610">
    <property type="entry name" value="PAC"/>
</dbReference>
<dbReference type="InterPro" id="IPR035965">
    <property type="entry name" value="PAS-like_dom_sf"/>
</dbReference>
<evidence type="ECO:0000259" key="2">
    <source>
        <dbReference type="PROSITE" id="PS50113"/>
    </source>
</evidence>
<dbReference type="Proteomes" id="UP001595621">
    <property type="component" value="Unassembled WGS sequence"/>
</dbReference>
<dbReference type="InterPro" id="IPR013655">
    <property type="entry name" value="PAS_fold_3"/>
</dbReference>
<proteinExistence type="predicted"/>
<dbReference type="PROSITE" id="PS50883">
    <property type="entry name" value="EAL"/>
    <property type="match status" value="1"/>
</dbReference>
<dbReference type="SUPFAM" id="SSF63829">
    <property type="entry name" value="Calcium-dependent phosphotriesterase"/>
    <property type="match status" value="1"/>
</dbReference>
<dbReference type="SUPFAM" id="SSF101898">
    <property type="entry name" value="NHL repeat"/>
    <property type="match status" value="1"/>
</dbReference>
<dbReference type="Gene3D" id="2.60.40.10">
    <property type="entry name" value="Immunoglobulins"/>
    <property type="match status" value="1"/>
</dbReference>
<dbReference type="Pfam" id="PF13188">
    <property type="entry name" value="PAS_8"/>
    <property type="match status" value="1"/>
</dbReference>
<feature type="signal peptide" evidence="1">
    <location>
        <begin position="1"/>
        <end position="21"/>
    </location>
</feature>
<dbReference type="CDD" id="cd00130">
    <property type="entry name" value="PAS"/>
    <property type="match status" value="1"/>
</dbReference>
<dbReference type="InterPro" id="IPR001633">
    <property type="entry name" value="EAL_dom"/>
</dbReference>
<dbReference type="EMBL" id="JBHRTD010000001">
    <property type="protein sequence ID" value="MFC3136589.1"/>
    <property type="molecule type" value="Genomic_DNA"/>
</dbReference>
<keyword evidence="1" id="KW-0732">Signal</keyword>
<accession>A0ABV7G508</accession>
<dbReference type="InterPro" id="IPR043128">
    <property type="entry name" value="Rev_trsase/Diguanyl_cyclase"/>
</dbReference>
<evidence type="ECO:0000259" key="4">
    <source>
        <dbReference type="PROSITE" id="PS50887"/>
    </source>
</evidence>
<dbReference type="InterPro" id="IPR000160">
    <property type="entry name" value="GGDEF_dom"/>
</dbReference>
<feature type="domain" description="PAC" evidence="2">
    <location>
        <begin position="874"/>
        <end position="926"/>
    </location>
</feature>
<dbReference type="Pfam" id="PF00563">
    <property type="entry name" value="EAL"/>
    <property type="match status" value="1"/>
</dbReference>
<dbReference type="Gene3D" id="2.130.10.10">
    <property type="entry name" value="YVTN repeat-like/Quinoprotein amine dehydrogenase"/>
    <property type="match status" value="2"/>
</dbReference>
<evidence type="ECO:0000313" key="6">
    <source>
        <dbReference type="Proteomes" id="UP001595621"/>
    </source>
</evidence>
<dbReference type="SUPFAM" id="SSF55785">
    <property type="entry name" value="PYP-like sensor domain (PAS domain)"/>
    <property type="match status" value="2"/>
</dbReference>
<dbReference type="Gene3D" id="3.30.450.20">
    <property type="entry name" value="PAS domain"/>
    <property type="match status" value="2"/>
</dbReference>
<feature type="domain" description="GGDEF" evidence="4">
    <location>
        <begin position="1073"/>
        <end position="1206"/>
    </location>
</feature>
<protein>
    <submittedName>
        <fullName evidence="5">EAL domain-containing protein</fullName>
    </submittedName>
</protein>